<feature type="domain" description="Ig-like" evidence="1">
    <location>
        <begin position="120"/>
        <end position="241"/>
    </location>
</feature>
<dbReference type="Proteomes" id="UP000235965">
    <property type="component" value="Unassembled WGS sequence"/>
</dbReference>
<protein>
    <recommendedName>
        <fullName evidence="1">Ig-like domain-containing protein</fullName>
    </recommendedName>
</protein>
<organism evidence="2 3">
    <name type="scientific">Cryptotermes secundus</name>
    <dbReference type="NCBI Taxonomy" id="105785"/>
    <lineage>
        <taxon>Eukaryota</taxon>
        <taxon>Metazoa</taxon>
        <taxon>Ecdysozoa</taxon>
        <taxon>Arthropoda</taxon>
        <taxon>Hexapoda</taxon>
        <taxon>Insecta</taxon>
        <taxon>Pterygota</taxon>
        <taxon>Neoptera</taxon>
        <taxon>Polyneoptera</taxon>
        <taxon>Dictyoptera</taxon>
        <taxon>Blattodea</taxon>
        <taxon>Blattoidea</taxon>
        <taxon>Termitoidae</taxon>
        <taxon>Kalotermitidae</taxon>
        <taxon>Cryptotermitinae</taxon>
        <taxon>Cryptotermes</taxon>
    </lineage>
</organism>
<dbReference type="SUPFAM" id="SSF48726">
    <property type="entry name" value="Immunoglobulin"/>
    <property type="match status" value="1"/>
</dbReference>
<dbReference type="EMBL" id="NEVH01015328">
    <property type="protein sequence ID" value="PNF26864.1"/>
    <property type="molecule type" value="Genomic_DNA"/>
</dbReference>
<dbReference type="InParanoid" id="A0A2J7QE53"/>
<reference evidence="2 3" key="1">
    <citation type="submission" date="2017-12" db="EMBL/GenBank/DDBJ databases">
        <title>Hemimetabolous genomes reveal molecular basis of termite eusociality.</title>
        <authorList>
            <person name="Harrison M.C."/>
            <person name="Jongepier E."/>
            <person name="Robertson H.M."/>
            <person name="Arning N."/>
            <person name="Bitard-Feildel T."/>
            <person name="Chao H."/>
            <person name="Childers C.P."/>
            <person name="Dinh H."/>
            <person name="Doddapaneni H."/>
            <person name="Dugan S."/>
            <person name="Gowin J."/>
            <person name="Greiner C."/>
            <person name="Han Y."/>
            <person name="Hu H."/>
            <person name="Hughes D.S.T."/>
            <person name="Huylmans A.-K."/>
            <person name="Kemena C."/>
            <person name="Kremer L.P.M."/>
            <person name="Lee S.L."/>
            <person name="Lopez-Ezquerra A."/>
            <person name="Mallet L."/>
            <person name="Monroy-Kuhn J.M."/>
            <person name="Moser A."/>
            <person name="Murali S.C."/>
            <person name="Muzny D.M."/>
            <person name="Otani S."/>
            <person name="Piulachs M.-D."/>
            <person name="Poelchau M."/>
            <person name="Qu J."/>
            <person name="Schaub F."/>
            <person name="Wada-Katsumata A."/>
            <person name="Worley K.C."/>
            <person name="Xie Q."/>
            <person name="Ylla G."/>
            <person name="Poulsen M."/>
            <person name="Gibbs R.A."/>
            <person name="Schal C."/>
            <person name="Richards S."/>
            <person name="Belles X."/>
            <person name="Korb J."/>
            <person name="Bornberg-Bauer E."/>
        </authorList>
    </citation>
    <scope>NUCLEOTIDE SEQUENCE [LARGE SCALE GENOMIC DNA]</scope>
    <source>
        <tissue evidence="2">Whole body</tissue>
    </source>
</reference>
<dbReference type="AlphaFoldDB" id="A0A2J7QE53"/>
<dbReference type="InterPro" id="IPR007110">
    <property type="entry name" value="Ig-like_dom"/>
</dbReference>
<dbReference type="Gene3D" id="2.60.40.10">
    <property type="entry name" value="Immunoglobulins"/>
    <property type="match status" value="1"/>
</dbReference>
<accession>A0A2J7QE53</accession>
<evidence type="ECO:0000313" key="2">
    <source>
        <dbReference type="EMBL" id="PNF26864.1"/>
    </source>
</evidence>
<sequence length="244" mass="27940">MEKISWTDYVRNEEVLIRVSEQRNILHEIRKRKANCIGHVLRRNCLLKVVIEGKIEGRIEVTRRRKKMLDDLGDRRGNRVELYRLLYGQKGKAARLRVEECEVGLHAFSTLTLERGAVGIQITDLRVPSAVRNNSGSAALLDCEYTLKPEELAADKYSGLVVKWYFKNSPSPVYQWIPGQKPQDLGILKGKLDLSHRASDHGATMHRALYITNPTTELSGEYKCFVSTFDDEDFMTKKMVVFGK</sequence>
<comment type="caution">
    <text evidence="2">The sequence shown here is derived from an EMBL/GenBank/DDBJ whole genome shotgun (WGS) entry which is preliminary data.</text>
</comment>
<dbReference type="PANTHER" id="PTHR21261">
    <property type="entry name" value="BEAT PROTEIN"/>
    <property type="match status" value="1"/>
</dbReference>
<name>A0A2J7QE53_9NEOP</name>
<dbReference type="PANTHER" id="PTHR21261:SF2">
    <property type="entry name" value="GH04238P-RELATED"/>
    <property type="match status" value="1"/>
</dbReference>
<dbReference type="OrthoDB" id="6478865at2759"/>
<proteinExistence type="predicted"/>
<keyword evidence="3" id="KW-1185">Reference proteome</keyword>
<dbReference type="InterPro" id="IPR013783">
    <property type="entry name" value="Ig-like_fold"/>
</dbReference>
<dbReference type="PROSITE" id="PS50835">
    <property type="entry name" value="IG_LIKE"/>
    <property type="match status" value="1"/>
</dbReference>
<evidence type="ECO:0000259" key="1">
    <source>
        <dbReference type="PROSITE" id="PS50835"/>
    </source>
</evidence>
<gene>
    <name evidence="2" type="ORF">B7P43_G16272</name>
</gene>
<evidence type="ECO:0000313" key="3">
    <source>
        <dbReference type="Proteomes" id="UP000235965"/>
    </source>
</evidence>
<dbReference type="InterPro" id="IPR036179">
    <property type="entry name" value="Ig-like_dom_sf"/>
</dbReference>